<evidence type="ECO:0000313" key="1">
    <source>
        <dbReference type="EMBL" id="CAH3137553.1"/>
    </source>
</evidence>
<organism evidence="1 2">
    <name type="scientific">Porites lobata</name>
    <dbReference type="NCBI Taxonomy" id="104759"/>
    <lineage>
        <taxon>Eukaryota</taxon>
        <taxon>Metazoa</taxon>
        <taxon>Cnidaria</taxon>
        <taxon>Anthozoa</taxon>
        <taxon>Hexacorallia</taxon>
        <taxon>Scleractinia</taxon>
        <taxon>Fungiina</taxon>
        <taxon>Poritidae</taxon>
        <taxon>Porites</taxon>
    </lineage>
</organism>
<sequence>MITSLRASIPQVKQAWLADDSSCGGSIEVLYQWYKSLCEEGRKFGYIVNGAKSWLIVKTSELAESAKKVFGDEVNLTLEGRRHLGAGGIGIPDLKRESLEQFNASLDITAPHVNSILHHSSTRANGGKEV</sequence>
<reference evidence="1 2" key="1">
    <citation type="submission" date="2022-05" db="EMBL/GenBank/DDBJ databases">
        <authorList>
            <consortium name="Genoscope - CEA"/>
            <person name="William W."/>
        </authorList>
    </citation>
    <scope>NUCLEOTIDE SEQUENCE [LARGE SCALE GENOMIC DNA]</scope>
</reference>
<dbReference type="EMBL" id="CALNXK010000059">
    <property type="protein sequence ID" value="CAH3137553.1"/>
    <property type="molecule type" value="Genomic_DNA"/>
</dbReference>
<gene>
    <name evidence="1" type="ORF">PLOB_00039051</name>
</gene>
<protein>
    <submittedName>
        <fullName evidence="1">Uncharacterized protein</fullName>
    </submittedName>
</protein>
<comment type="caution">
    <text evidence="1">The sequence shown here is derived from an EMBL/GenBank/DDBJ whole genome shotgun (WGS) entry which is preliminary data.</text>
</comment>
<dbReference type="Proteomes" id="UP001159405">
    <property type="component" value="Unassembled WGS sequence"/>
</dbReference>
<proteinExistence type="predicted"/>
<evidence type="ECO:0000313" key="2">
    <source>
        <dbReference type="Proteomes" id="UP001159405"/>
    </source>
</evidence>
<keyword evidence="2" id="KW-1185">Reference proteome</keyword>
<accession>A0ABN8P8A0</accession>
<name>A0ABN8P8A0_9CNID</name>